<dbReference type="Proteomes" id="UP000190198">
    <property type="component" value="Unassembled WGS sequence"/>
</dbReference>
<evidence type="ECO:0008006" key="3">
    <source>
        <dbReference type="Google" id="ProtNLM"/>
    </source>
</evidence>
<proteinExistence type="predicted"/>
<accession>A0A1T2KYM4</accession>
<comment type="caution">
    <text evidence="1">The sequence shown here is derived from an EMBL/GenBank/DDBJ whole genome shotgun (WGS) entry which is preliminary data.</text>
</comment>
<protein>
    <recommendedName>
        <fullName evidence="3">N-acetyltransferase domain-containing protein</fullName>
    </recommendedName>
</protein>
<gene>
    <name evidence="1" type="ORF">BOW52_09760</name>
</gene>
<dbReference type="AlphaFoldDB" id="A0A1T2KYM4"/>
<evidence type="ECO:0000313" key="1">
    <source>
        <dbReference type="EMBL" id="OOZ37968.1"/>
    </source>
</evidence>
<dbReference type="SUPFAM" id="SSF55729">
    <property type="entry name" value="Acyl-CoA N-acyltransferases (Nat)"/>
    <property type="match status" value="1"/>
</dbReference>
<evidence type="ECO:0000313" key="2">
    <source>
        <dbReference type="Proteomes" id="UP000190198"/>
    </source>
</evidence>
<organism evidence="1 2">
    <name type="scientific">Solemya elarraichensis gill symbiont</name>
    <dbReference type="NCBI Taxonomy" id="1918949"/>
    <lineage>
        <taxon>Bacteria</taxon>
        <taxon>Pseudomonadati</taxon>
        <taxon>Pseudomonadota</taxon>
        <taxon>Gammaproteobacteria</taxon>
        <taxon>sulfur-oxidizing symbionts</taxon>
    </lineage>
</organism>
<reference evidence="1 2" key="1">
    <citation type="submission" date="2016-11" db="EMBL/GenBank/DDBJ databases">
        <title>Mixed transmission modes and dynamic genome evolution in an obligate animal-bacterial symbiosis.</title>
        <authorList>
            <person name="Russell S.L."/>
            <person name="Corbett-Detig R.B."/>
            <person name="Cavanaugh C.M."/>
        </authorList>
    </citation>
    <scope>NUCLEOTIDE SEQUENCE [LARGE SCALE GENOMIC DNA]</scope>
    <source>
        <strain evidence="1">Sp-SM6</strain>
    </source>
</reference>
<keyword evidence="2" id="KW-1185">Reference proteome</keyword>
<sequence>MVKPGLEKVKKHGGGWLNEDIYASIKAGQSNLHVFYDDATYVGFVLITPSVGFGGNVLHVWAMYSDDQNQQYHDEVNNQLTQWAESMKAKTITFHTSRKGWGKVGEKLGFKAVMTIYERTV</sequence>
<dbReference type="InterPro" id="IPR016181">
    <property type="entry name" value="Acyl_CoA_acyltransferase"/>
</dbReference>
<dbReference type="EMBL" id="MPRK01000245">
    <property type="protein sequence ID" value="OOZ37968.1"/>
    <property type="molecule type" value="Genomic_DNA"/>
</dbReference>
<name>A0A1T2KYM4_9GAMM</name>